<accession>A0A2N6PH19</accession>
<dbReference type="InterPro" id="IPR005079">
    <property type="entry name" value="Peptidase_C45_hydrolase"/>
</dbReference>
<dbReference type="InterPro" id="IPR047794">
    <property type="entry name" value="C45_proenzyme-like"/>
</dbReference>
<dbReference type="RefSeq" id="WP_102162325.1">
    <property type="nucleotide sequence ID" value="NZ_PNFZ01000004.1"/>
</dbReference>
<dbReference type="Pfam" id="PF03417">
    <property type="entry name" value="AAT"/>
    <property type="match status" value="1"/>
</dbReference>
<name>A0A2N6PH19_9MICO</name>
<evidence type="ECO:0000259" key="2">
    <source>
        <dbReference type="Pfam" id="PF03417"/>
    </source>
</evidence>
<dbReference type="OrthoDB" id="8109453at2"/>
<dbReference type="Proteomes" id="UP000235703">
    <property type="component" value="Unassembled WGS sequence"/>
</dbReference>
<evidence type="ECO:0000313" key="3">
    <source>
        <dbReference type="EMBL" id="PMB97981.1"/>
    </source>
</evidence>
<dbReference type="NCBIfam" id="NF040521">
    <property type="entry name" value="C45_proenzyme"/>
    <property type="match status" value="1"/>
</dbReference>
<reference evidence="3 4" key="1">
    <citation type="submission" date="2017-09" db="EMBL/GenBank/DDBJ databases">
        <title>Bacterial strain isolated from the female urinary microbiota.</title>
        <authorList>
            <person name="Thomas-White K."/>
            <person name="Kumar N."/>
            <person name="Forster S."/>
            <person name="Putonti C."/>
            <person name="Lawley T."/>
            <person name="Wolfe A.J."/>
        </authorList>
    </citation>
    <scope>NUCLEOTIDE SEQUENCE [LARGE SCALE GENOMIC DNA]</scope>
    <source>
        <strain evidence="3 4">UMB0680</strain>
    </source>
</reference>
<comment type="caution">
    <text evidence="3">The sequence shown here is derived from an EMBL/GenBank/DDBJ whole genome shotgun (WGS) entry which is preliminary data.</text>
</comment>
<proteinExistence type="predicted"/>
<gene>
    <name evidence="3" type="ORF">CJ198_09225</name>
</gene>
<dbReference type="EMBL" id="PNFZ01000004">
    <property type="protein sequence ID" value="PMB97981.1"/>
    <property type="molecule type" value="Genomic_DNA"/>
</dbReference>
<sequence>MDASQPFTEPLTPPADVDPATLTITGEEPRERGYARGQAAAADIARAAAGYSALFTAGQIPPRSQQDAAEASLTALEAWDARQVEELRGVAAGAAAAGATFDGEPLQLWHVGLVAARTEILTLAVEPTPECSTIAYAAPGRTLGVQTWDWHAEFAGYWHYQQVSPCGETGLSHAGFAEYGMLGKIGLNSAGVGVMLNILKNRDDAAGGVPVHALLAGVLDRARSVEEALDIIDSAHTTSSSVITVVGCDDAVMVEISPHGTSRLRHDSEVVALDGEPIGPGAPAPNSGRFPDGPGGGDRGITASGGFLIHTNHFIAPDQQDGALPLSATSHSEERISLLDERLRGFAATTSAAGGPHPGADDLLTLMCTGDGDAPVCTSADVHAPFGRRTATLVTVAIDPNAGTIRMSPGSPRELFGTDAPGASGPAETARQETFEVR</sequence>
<feature type="region of interest" description="Disordered" evidence="1">
    <location>
        <begin position="1"/>
        <end position="34"/>
    </location>
</feature>
<dbReference type="AlphaFoldDB" id="A0A2N6PH19"/>
<dbReference type="PANTHER" id="PTHR34180">
    <property type="entry name" value="PEPTIDASE C45"/>
    <property type="match status" value="1"/>
</dbReference>
<keyword evidence="3" id="KW-0012">Acyltransferase</keyword>
<protein>
    <submittedName>
        <fullName evidence="3">Isopenicillin acyltransferase</fullName>
    </submittedName>
</protein>
<dbReference type="GO" id="GO:0016746">
    <property type="term" value="F:acyltransferase activity"/>
    <property type="evidence" value="ECO:0007669"/>
    <property type="project" value="UniProtKB-KW"/>
</dbReference>
<dbReference type="PANTHER" id="PTHR34180:SF1">
    <property type="entry name" value="BETA-ALANYL-DOPAMINE_CARCININE HYDROLASE"/>
    <property type="match status" value="1"/>
</dbReference>
<keyword evidence="3" id="KW-0808">Transferase</keyword>
<feature type="region of interest" description="Disordered" evidence="1">
    <location>
        <begin position="408"/>
        <end position="438"/>
    </location>
</feature>
<evidence type="ECO:0000313" key="4">
    <source>
        <dbReference type="Proteomes" id="UP000235703"/>
    </source>
</evidence>
<dbReference type="Gene3D" id="3.60.60.10">
    <property type="entry name" value="Penicillin V Acylase, Chain A"/>
    <property type="match status" value="1"/>
</dbReference>
<feature type="domain" description="Peptidase C45 hydrolase" evidence="2">
    <location>
        <begin position="142"/>
        <end position="413"/>
    </location>
</feature>
<keyword evidence="4" id="KW-1185">Reference proteome</keyword>
<dbReference type="InterPro" id="IPR047801">
    <property type="entry name" value="Peptidase_C45"/>
</dbReference>
<evidence type="ECO:0000256" key="1">
    <source>
        <dbReference type="SAM" id="MobiDB-lite"/>
    </source>
</evidence>
<organism evidence="3 4">
    <name type="scientific">Brevibacterium luteolum</name>
    <dbReference type="NCBI Taxonomy" id="199591"/>
    <lineage>
        <taxon>Bacteria</taxon>
        <taxon>Bacillati</taxon>
        <taxon>Actinomycetota</taxon>
        <taxon>Actinomycetes</taxon>
        <taxon>Micrococcales</taxon>
        <taxon>Brevibacteriaceae</taxon>
        <taxon>Brevibacterium</taxon>
    </lineage>
</organism>